<evidence type="ECO:0000256" key="1">
    <source>
        <dbReference type="SAM" id="Phobius"/>
    </source>
</evidence>
<feature type="transmembrane region" description="Helical" evidence="1">
    <location>
        <begin position="218"/>
        <end position="239"/>
    </location>
</feature>
<evidence type="ECO:0000313" key="4">
    <source>
        <dbReference type="Proteomes" id="UP000688137"/>
    </source>
</evidence>
<organism evidence="3 4">
    <name type="scientific">Paramecium primaurelia</name>
    <dbReference type="NCBI Taxonomy" id="5886"/>
    <lineage>
        <taxon>Eukaryota</taxon>
        <taxon>Sar</taxon>
        <taxon>Alveolata</taxon>
        <taxon>Ciliophora</taxon>
        <taxon>Intramacronucleata</taxon>
        <taxon>Oligohymenophorea</taxon>
        <taxon>Peniculida</taxon>
        <taxon>Parameciidae</taxon>
        <taxon>Paramecium</taxon>
    </lineage>
</organism>
<accession>A0A8S1MCT3</accession>
<keyword evidence="1" id="KW-0812">Transmembrane</keyword>
<evidence type="ECO:0000313" key="3">
    <source>
        <dbReference type="EMBL" id="CAD8076021.1"/>
    </source>
</evidence>
<protein>
    <recommendedName>
        <fullName evidence="2">TLDc domain-containing protein</fullName>
    </recommendedName>
</protein>
<reference evidence="3" key="1">
    <citation type="submission" date="2021-01" db="EMBL/GenBank/DDBJ databases">
        <authorList>
            <consortium name="Genoscope - CEA"/>
            <person name="William W."/>
        </authorList>
    </citation>
    <scope>NUCLEOTIDE SEQUENCE</scope>
</reference>
<dbReference type="InterPro" id="IPR006571">
    <property type="entry name" value="TLDc_dom"/>
</dbReference>
<gene>
    <name evidence="3" type="ORF">PPRIM_AZ9-3.1.T0550194</name>
</gene>
<keyword evidence="4" id="KW-1185">Reference proteome</keyword>
<feature type="domain" description="TLDc" evidence="2">
    <location>
        <begin position="345"/>
        <end position="510"/>
    </location>
</feature>
<keyword evidence="1" id="KW-1133">Transmembrane helix</keyword>
<evidence type="ECO:0000259" key="2">
    <source>
        <dbReference type="Pfam" id="PF07534"/>
    </source>
</evidence>
<dbReference type="Pfam" id="PF07534">
    <property type="entry name" value="TLD"/>
    <property type="match status" value="1"/>
</dbReference>
<name>A0A8S1MCT3_PARPR</name>
<dbReference type="Proteomes" id="UP000688137">
    <property type="component" value="Unassembled WGS sequence"/>
</dbReference>
<sequence length="512" mass="60657">MEQQTFDKCKETQNQEKYICLNKQCYSQKSLRLHCHECLVKLHNTNKKNLDHIDQFISFEFIANDVLNRNNKKIDLYNQVMINVNQLKKDKFKELSTLKSFTNKSLEYQNQIFKKFDQYVEAVPKEIKDQISSLRGGLLLQIGNLQFQIEQYLSNDQIFEDRLKKFLETVQKNFQYEIDYEEQDSLIIKNIDIEENGKKINYLKEVNIMLNNDQLLKIITFIIIIALSLLIFLILQITIQQQSQYIFDLQKLLIQEIQLLRQQQDNQSEFIINQQNETNQANNYIKNILINNDSKLTLKVIQLFNKTNEEFNNTHNLLNEVKQNISKIQLNFETNNQIERFLINEQSEILTQQYIIDKLIVKQQLNFKQGELIYKSKRDGLTMEAFWKSMKKQGSTLLIAKFQNLEIVGAVTIPSFQPLVFGDYQADLTKQSFLFSYTNNRIYKLRDYKHTLYSQYMQGPQFGQGPDLSLQGSTFNQSYSNIGYTYEYYKEKGESIINQSSKLIEMEVYLLN</sequence>
<dbReference type="AlphaFoldDB" id="A0A8S1MCT3"/>
<proteinExistence type="predicted"/>
<comment type="caution">
    <text evidence="3">The sequence shown here is derived from an EMBL/GenBank/DDBJ whole genome shotgun (WGS) entry which is preliminary data.</text>
</comment>
<keyword evidence="1" id="KW-0472">Membrane</keyword>
<dbReference type="EMBL" id="CAJJDM010000055">
    <property type="protein sequence ID" value="CAD8076021.1"/>
    <property type="molecule type" value="Genomic_DNA"/>
</dbReference>